<evidence type="ECO:0000313" key="1">
    <source>
        <dbReference type="EMBL" id="GKX57639.1"/>
    </source>
</evidence>
<reference evidence="1" key="1">
    <citation type="submission" date="2022-06" db="EMBL/GenBank/DDBJ databases">
        <title>Draft genome sequences of Leminorella grimontii str. JCM5902.</title>
        <authorList>
            <person name="Wakabayashi Y."/>
            <person name="Kojima K."/>
        </authorList>
    </citation>
    <scope>NUCLEOTIDE SEQUENCE</scope>
    <source>
        <strain evidence="1">JCM 5902</strain>
    </source>
</reference>
<dbReference type="EMBL" id="BRLH01000020">
    <property type="protein sequence ID" value="GKX57639.1"/>
    <property type="molecule type" value="Genomic_DNA"/>
</dbReference>
<name>A0AAV5N7B0_9GAMM</name>
<dbReference type="RefSeq" id="WP_036038246.1">
    <property type="nucleotide sequence ID" value="NZ_BRLH01000020.1"/>
</dbReference>
<dbReference type="AlphaFoldDB" id="A0AAV5N7B0"/>
<sequence length="109" mass="11889">MNAQKFNQRYSVGTIFVCLFSNGERLVKSVAPATDAQNGAYVKVDKNPWFLPVSALDSVTERLKRELRQGHLSIYGEAEVRKHLAAGDESSLAAAIEGLSRGVISSTYS</sequence>
<keyword evidence="2" id="KW-1185">Reference proteome</keyword>
<organism evidence="1 2">
    <name type="scientific">Leminorella grimontii</name>
    <dbReference type="NCBI Taxonomy" id="82981"/>
    <lineage>
        <taxon>Bacteria</taxon>
        <taxon>Pseudomonadati</taxon>
        <taxon>Pseudomonadota</taxon>
        <taxon>Gammaproteobacteria</taxon>
        <taxon>Enterobacterales</taxon>
        <taxon>Budviciaceae</taxon>
        <taxon>Leminorella</taxon>
    </lineage>
</organism>
<gene>
    <name evidence="1" type="ORF">SOASR030_37510</name>
</gene>
<accession>A0AAV5N7B0</accession>
<dbReference type="Proteomes" id="UP001058124">
    <property type="component" value="Unassembled WGS sequence"/>
</dbReference>
<evidence type="ECO:0000313" key="2">
    <source>
        <dbReference type="Proteomes" id="UP001058124"/>
    </source>
</evidence>
<comment type="caution">
    <text evidence="1">The sequence shown here is derived from an EMBL/GenBank/DDBJ whole genome shotgun (WGS) entry which is preliminary data.</text>
</comment>
<proteinExistence type="predicted"/>
<protein>
    <submittedName>
        <fullName evidence="1">Uncharacterized protein</fullName>
    </submittedName>
</protein>